<feature type="region of interest" description="Disordered" evidence="1">
    <location>
        <begin position="1"/>
        <end position="37"/>
    </location>
</feature>
<name>A0A388TEB0_TERA1</name>
<evidence type="ECO:0000256" key="1">
    <source>
        <dbReference type="SAM" id="MobiDB-lite"/>
    </source>
</evidence>
<dbReference type="Proteomes" id="UP000269352">
    <property type="component" value="Unassembled WGS sequence"/>
</dbReference>
<dbReference type="AlphaFoldDB" id="A0A388TEB0"/>
<sequence>MFVKHDKEMPPAPPGIDYPPSVPTEDGRTPTENPPSILVTEPVLDLTPPSGYVLRIEWTEKHETGDGSTINIYYTSDNKYGWADGKPRSIVGSITLNIPADDYTQNTGLIFWPIPDNLPNGKYYICAVISNNYYLNYDYSSGAIIINRDWLDDTDDDIWTYPNPASPISGEDVK</sequence>
<keyword evidence="3" id="KW-1185">Reference proteome</keyword>
<accession>A0A388TEB0</accession>
<feature type="non-terminal residue" evidence="2">
    <location>
        <position position="174"/>
    </location>
</feature>
<evidence type="ECO:0000313" key="2">
    <source>
        <dbReference type="EMBL" id="GBR74973.1"/>
    </source>
</evidence>
<evidence type="ECO:0000313" key="3">
    <source>
        <dbReference type="Proteomes" id="UP000269352"/>
    </source>
</evidence>
<gene>
    <name evidence="2" type="ORF">NO1_2054</name>
</gene>
<dbReference type="EMBL" id="BGZN01000120">
    <property type="protein sequence ID" value="GBR74973.1"/>
    <property type="molecule type" value="Genomic_DNA"/>
</dbReference>
<reference evidence="2 3" key="1">
    <citation type="journal article" date="2019" name="ISME J.">
        <title>Genome analyses of uncultured TG2/ZB3 bacteria in 'Margulisbacteria' specifically attached to ectosymbiotic spirochetes of protists in the termite gut.</title>
        <authorList>
            <person name="Utami Y.D."/>
            <person name="Kuwahara H."/>
            <person name="Igai K."/>
            <person name="Murakami T."/>
            <person name="Sugaya K."/>
            <person name="Morikawa T."/>
            <person name="Nagura Y."/>
            <person name="Yuki M."/>
            <person name="Deevong P."/>
            <person name="Inoue T."/>
            <person name="Kihara K."/>
            <person name="Lo N."/>
            <person name="Yamada A."/>
            <person name="Ohkuma M."/>
            <person name="Hongoh Y."/>
        </authorList>
    </citation>
    <scope>NUCLEOTIDE SEQUENCE [LARGE SCALE GENOMIC DNA]</scope>
    <source>
        <strain evidence="2">NkOx7-01</strain>
    </source>
</reference>
<organism evidence="2 3">
    <name type="scientific">Termititenax aidoneus</name>
    <dbReference type="NCBI Taxonomy" id="2218524"/>
    <lineage>
        <taxon>Bacteria</taxon>
        <taxon>Bacillati</taxon>
        <taxon>Candidatus Margulisiibacteriota</taxon>
        <taxon>Candidatus Termititenacia</taxon>
        <taxon>Candidatus Termititenacales</taxon>
        <taxon>Candidatus Termititenacaceae</taxon>
        <taxon>Candidatus Termititenax</taxon>
    </lineage>
</organism>
<comment type="caution">
    <text evidence="2">The sequence shown here is derived from an EMBL/GenBank/DDBJ whole genome shotgun (WGS) entry which is preliminary data.</text>
</comment>
<feature type="compositionally biased region" description="Pro residues" evidence="1">
    <location>
        <begin position="10"/>
        <end position="22"/>
    </location>
</feature>
<proteinExistence type="predicted"/>
<protein>
    <submittedName>
        <fullName evidence="2">Uncharacterized protein</fullName>
    </submittedName>
</protein>